<feature type="domain" description="DHHA1" evidence="8">
    <location>
        <begin position="369"/>
        <end position="466"/>
    </location>
</feature>
<evidence type="ECO:0000256" key="4">
    <source>
        <dbReference type="ARBA" id="ARBA00022801"/>
    </source>
</evidence>
<dbReference type="EMBL" id="CP118247">
    <property type="protein sequence ID" value="WDR06040.1"/>
    <property type="molecule type" value="Genomic_DNA"/>
</dbReference>
<organism evidence="10 11">
    <name type="scientific">Devosia rhodophyticola</name>
    <dbReference type="NCBI Taxonomy" id="3026423"/>
    <lineage>
        <taxon>Bacteria</taxon>
        <taxon>Pseudomonadati</taxon>
        <taxon>Pseudomonadota</taxon>
        <taxon>Alphaproteobacteria</taxon>
        <taxon>Hyphomicrobiales</taxon>
        <taxon>Devosiaceae</taxon>
        <taxon>Devosia</taxon>
    </lineage>
</organism>
<feature type="domain" description="DDH" evidence="7">
    <location>
        <begin position="97"/>
        <end position="250"/>
    </location>
</feature>
<keyword evidence="6" id="KW-0175">Coiled coil</keyword>
<comment type="similarity">
    <text evidence="1">Belongs to the RecJ family.</text>
</comment>
<feature type="domain" description="RecJ OB" evidence="9">
    <location>
        <begin position="480"/>
        <end position="591"/>
    </location>
</feature>
<sequence length="598" mass="62471">MTQSPTNFLDVSGSVTGRAWVDRLDASQTRVATAISQRSDASEFLSRVLAGRGVGVDEVEAYLEPTLRTLMPDPSVMTDMDALAERLARAASTGEHVALFGDYDVDGASSCALMSRYLAHFGNQVTVHIPDRIFEGYGPNIAAMDKLIDAGATLIVTLDCGTTSVAPIAHARQRGVDVLVIDHHLADHGLPAASALVNPNRPDDISGLGYLCAAGVTFMVLVAINRLLRQQEVAGLPDLMSLLDIVALATICDVVPLRGLNRAFVVRGLEIARAGNNRGIAALALAARVNGPLNPYHLGFLIGPRINAGGRIGDAALGTRLLSLDDEHQALVIAAQLEELNAERQRIEIEAVEEASRVAEAEIGLGEGPPVLVLASANWHPGVVGLVAARLKERFDRPAFAIALRPDGTGTGSGRSMPGVDLGSAVIQAVSDGLIAKGGGHAMAAGVTLSNGQIGPFRAYLNQALSASVLTARAATALSIDAALTARGASVGFVREVERAGPFGSGNPTPVFAFPSHRIKFPQIVGKGGHVSFTLSSDDGAGIKAIAFRAAGQPKGDALLGARSDAHLHIAGTLGIDHWQGRERVQLRLVDIARPKPL</sequence>
<gene>
    <name evidence="10" type="primary">recJ</name>
    <name evidence="10" type="ORF">PSQ90_00815</name>
</gene>
<evidence type="ECO:0000313" key="11">
    <source>
        <dbReference type="Proteomes" id="UP001222118"/>
    </source>
</evidence>
<feature type="coiled-coil region" evidence="6">
    <location>
        <begin position="330"/>
        <end position="362"/>
    </location>
</feature>
<dbReference type="PANTHER" id="PTHR30255:SF2">
    <property type="entry name" value="SINGLE-STRANDED-DNA-SPECIFIC EXONUCLEASE RECJ"/>
    <property type="match status" value="1"/>
</dbReference>
<dbReference type="Pfam" id="PF01368">
    <property type="entry name" value="DHH"/>
    <property type="match status" value="1"/>
</dbReference>
<dbReference type="Proteomes" id="UP001222118">
    <property type="component" value="Chromosome"/>
</dbReference>
<dbReference type="SUPFAM" id="SSF64182">
    <property type="entry name" value="DHH phosphoesterases"/>
    <property type="match status" value="1"/>
</dbReference>
<keyword evidence="4" id="KW-0378">Hydrolase</keyword>
<dbReference type="NCBIfam" id="TIGR00644">
    <property type="entry name" value="recJ"/>
    <property type="match status" value="1"/>
</dbReference>
<dbReference type="Pfam" id="PF17768">
    <property type="entry name" value="RecJ_OB"/>
    <property type="match status" value="1"/>
</dbReference>
<keyword evidence="5 10" id="KW-0269">Exonuclease</keyword>
<dbReference type="InterPro" id="IPR003156">
    <property type="entry name" value="DHHA1_dom"/>
</dbReference>
<dbReference type="Gene3D" id="3.10.310.30">
    <property type="match status" value="1"/>
</dbReference>
<reference evidence="10 11" key="1">
    <citation type="submission" date="2023-02" db="EMBL/GenBank/DDBJ databases">
        <title>Devosia chondri sp. nov., isolated from the phycosphere of marine algae.</title>
        <authorList>
            <person name="Kim J.M."/>
            <person name="Lee J.K."/>
            <person name="Choi B.J."/>
            <person name="Bayburt H."/>
            <person name="Jeon C.O."/>
        </authorList>
    </citation>
    <scope>NUCLEOTIDE SEQUENCE [LARGE SCALE GENOMIC DNA]</scope>
    <source>
        <strain evidence="10 11">G2-5</strain>
    </source>
</reference>
<evidence type="ECO:0000313" key="10">
    <source>
        <dbReference type="EMBL" id="WDR06040.1"/>
    </source>
</evidence>
<dbReference type="InterPro" id="IPR004610">
    <property type="entry name" value="RecJ"/>
</dbReference>
<protein>
    <recommendedName>
        <fullName evidence="2">Single-stranded-DNA-specific exonuclease RecJ</fullName>
    </recommendedName>
</protein>
<name>A0ABY7YYF2_9HYPH</name>
<evidence type="ECO:0000259" key="9">
    <source>
        <dbReference type="Pfam" id="PF17768"/>
    </source>
</evidence>
<evidence type="ECO:0000256" key="2">
    <source>
        <dbReference type="ARBA" id="ARBA00019841"/>
    </source>
</evidence>
<dbReference type="InterPro" id="IPR041122">
    <property type="entry name" value="RecJ_OB"/>
</dbReference>
<evidence type="ECO:0000259" key="7">
    <source>
        <dbReference type="Pfam" id="PF01368"/>
    </source>
</evidence>
<dbReference type="Pfam" id="PF02272">
    <property type="entry name" value="DHHA1"/>
    <property type="match status" value="1"/>
</dbReference>
<keyword evidence="11" id="KW-1185">Reference proteome</keyword>
<evidence type="ECO:0000256" key="5">
    <source>
        <dbReference type="ARBA" id="ARBA00022839"/>
    </source>
</evidence>
<dbReference type="InterPro" id="IPR051673">
    <property type="entry name" value="SSDNA_exonuclease_RecJ"/>
</dbReference>
<dbReference type="InterPro" id="IPR038763">
    <property type="entry name" value="DHH_sf"/>
</dbReference>
<evidence type="ECO:0000256" key="1">
    <source>
        <dbReference type="ARBA" id="ARBA00005915"/>
    </source>
</evidence>
<evidence type="ECO:0000256" key="3">
    <source>
        <dbReference type="ARBA" id="ARBA00022722"/>
    </source>
</evidence>
<evidence type="ECO:0000259" key="8">
    <source>
        <dbReference type="Pfam" id="PF02272"/>
    </source>
</evidence>
<evidence type="ECO:0000256" key="6">
    <source>
        <dbReference type="SAM" id="Coils"/>
    </source>
</evidence>
<dbReference type="PANTHER" id="PTHR30255">
    <property type="entry name" value="SINGLE-STRANDED-DNA-SPECIFIC EXONUCLEASE RECJ"/>
    <property type="match status" value="1"/>
</dbReference>
<dbReference type="InterPro" id="IPR001667">
    <property type="entry name" value="DDH_dom"/>
</dbReference>
<dbReference type="RefSeq" id="WP_282211554.1">
    <property type="nucleotide sequence ID" value="NZ_CP118247.1"/>
</dbReference>
<dbReference type="Gene3D" id="3.90.1640.30">
    <property type="match status" value="1"/>
</dbReference>
<proteinExistence type="inferred from homology"/>
<accession>A0ABY7YYF2</accession>
<dbReference type="GO" id="GO:0004527">
    <property type="term" value="F:exonuclease activity"/>
    <property type="evidence" value="ECO:0007669"/>
    <property type="project" value="UniProtKB-KW"/>
</dbReference>
<keyword evidence="3" id="KW-0540">Nuclease</keyword>